<organism evidence="3 4">
    <name type="scientific">Qipengyuania flava</name>
    <dbReference type="NCBI Taxonomy" id="192812"/>
    <lineage>
        <taxon>Bacteria</taxon>
        <taxon>Pseudomonadati</taxon>
        <taxon>Pseudomonadota</taxon>
        <taxon>Alphaproteobacteria</taxon>
        <taxon>Sphingomonadales</taxon>
        <taxon>Erythrobacteraceae</taxon>
        <taxon>Qipengyuania</taxon>
    </lineage>
</organism>
<gene>
    <name evidence="3" type="ORF">D0Y83_02620</name>
</gene>
<dbReference type="AlphaFoldDB" id="A0A5P6NAT8"/>
<dbReference type="InterPro" id="IPR046232">
    <property type="entry name" value="DUF6265"/>
</dbReference>
<evidence type="ECO:0000259" key="2">
    <source>
        <dbReference type="Pfam" id="PF19780"/>
    </source>
</evidence>
<feature type="signal peptide" evidence="1">
    <location>
        <begin position="1"/>
        <end position="20"/>
    </location>
</feature>
<evidence type="ECO:0000256" key="1">
    <source>
        <dbReference type="SAM" id="SignalP"/>
    </source>
</evidence>
<accession>A0A5P6NAT8</accession>
<keyword evidence="1" id="KW-0732">Signal</keyword>
<reference evidence="4" key="1">
    <citation type="submission" date="2018-09" db="EMBL/GenBank/DDBJ databases">
        <title>Nocardia yunnanensis sp. nov., an actinomycete isolated from a soil sample.</title>
        <authorList>
            <person name="Zhang J."/>
        </authorList>
    </citation>
    <scope>NUCLEOTIDE SEQUENCE [LARGE SCALE GENOMIC DNA]</scope>
    <source>
        <strain evidence="4">21-3</strain>
    </source>
</reference>
<evidence type="ECO:0000313" key="4">
    <source>
        <dbReference type="Proteomes" id="UP000325385"/>
    </source>
</evidence>
<sequence>MRARAILFAMLAFLASPAMGQETRLAPEGHNPPPATVAQLDWMVGQWVGEGIGGARSYESWLPASSATMVGTFVQETAAGEIMFTEHMYVAEEAGSLVVRLKHFNADLTGWEEKDDMLSFPLLSIDQCAAYFSALTYRCDGDDAMLVAVRMKSDGKEIRELVFRFKRLR</sequence>
<feature type="domain" description="DUF6265" evidence="2">
    <location>
        <begin position="41"/>
        <end position="150"/>
    </location>
</feature>
<proteinExistence type="predicted"/>
<feature type="chain" id="PRO_5025040564" description="DUF6265 domain-containing protein" evidence="1">
    <location>
        <begin position="21"/>
        <end position="169"/>
    </location>
</feature>
<name>A0A5P6NAT8_9SPHN</name>
<dbReference type="Proteomes" id="UP000325385">
    <property type="component" value="Chromosome"/>
</dbReference>
<dbReference type="Pfam" id="PF19780">
    <property type="entry name" value="DUF6265"/>
    <property type="match status" value="1"/>
</dbReference>
<dbReference type="EMBL" id="CP032228">
    <property type="protein sequence ID" value="QFI62283.1"/>
    <property type="molecule type" value="Genomic_DNA"/>
</dbReference>
<dbReference type="GeneID" id="69696177"/>
<dbReference type="RefSeq" id="WP_151884907.1">
    <property type="nucleotide sequence ID" value="NZ_CP032228.1"/>
</dbReference>
<protein>
    <recommendedName>
        <fullName evidence="2">DUF6265 domain-containing protein</fullName>
    </recommendedName>
</protein>
<evidence type="ECO:0000313" key="3">
    <source>
        <dbReference type="EMBL" id="QFI62283.1"/>
    </source>
</evidence>